<feature type="compositionally biased region" description="Polar residues" evidence="7">
    <location>
        <begin position="164"/>
        <end position="174"/>
    </location>
</feature>
<feature type="region of interest" description="Disordered" evidence="7">
    <location>
        <begin position="678"/>
        <end position="706"/>
    </location>
</feature>
<dbReference type="InterPro" id="IPR011993">
    <property type="entry name" value="PH-like_dom_sf"/>
</dbReference>
<dbReference type="Pfam" id="PF00498">
    <property type="entry name" value="FHA"/>
    <property type="match status" value="1"/>
</dbReference>
<dbReference type="InterPro" id="IPR001849">
    <property type="entry name" value="PH_domain"/>
</dbReference>
<feature type="region of interest" description="Disordered" evidence="7">
    <location>
        <begin position="210"/>
        <end position="334"/>
    </location>
</feature>
<organism evidence="9 10">
    <name type="scientific">Callithrix jacchus</name>
    <name type="common">White-tufted-ear marmoset</name>
    <name type="synonym">Simia Jacchus</name>
    <dbReference type="NCBI Taxonomy" id="9483"/>
    <lineage>
        <taxon>Eukaryota</taxon>
        <taxon>Metazoa</taxon>
        <taxon>Chordata</taxon>
        <taxon>Craniata</taxon>
        <taxon>Vertebrata</taxon>
        <taxon>Euteleostomi</taxon>
        <taxon>Mammalia</taxon>
        <taxon>Eutheria</taxon>
        <taxon>Euarchontoglires</taxon>
        <taxon>Primates</taxon>
        <taxon>Haplorrhini</taxon>
        <taxon>Platyrrhini</taxon>
        <taxon>Cebidae</taxon>
        <taxon>Callitrichinae</taxon>
        <taxon>Callithrix</taxon>
        <taxon>Callithrix</taxon>
    </lineage>
</organism>
<evidence type="ECO:0000313" key="10">
    <source>
        <dbReference type="Proteomes" id="UP000008225"/>
    </source>
</evidence>
<dbReference type="PROSITE" id="PS50003">
    <property type="entry name" value="PH_DOMAIN"/>
    <property type="match status" value="1"/>
</dbReference>
<feature type="domain" description="PH" evidence="8">
    <location>
        <begin position="1327"/>
        <end position="1430"/>
    </location>
</feature>
<feature type="compositionally biased region" description="Polar residues" evidence="7">
    <location>
        <begin position="1065"/>
        <end position="1074"/>
    </location>
</feature>
<feature type="compositionally biased region" description="Basic and acidic residues" evidence="7">
    <location>
        <begin position="480"/>
        <end position="490"/>
    </location>
</feature>
<gene>
    <name evidence="9" type="primary">PHLDB1</name>
</gene>
<dbReference type="SUPFAM" id="SSF49879">
    <property type="entry name" value="SMAD/FHA domain"/>
    <property type="match status" value="1"/>
</dbReference>
<sequence>MDTLNRNQIGPGCKPQTMVQKGPLDLIETGKGLKVQTDKPHLVSLGSGRLSTAITLLPLEEGRTVIGSAARDISLQGPGLAPEHCYIENLRGTLTLYPCGNVCTIDGLPVRQPTRLTQGCMLCLGQSTFLRFNHPAEAKWMKSMIPAGGRAPGPPYSPVPESESLVNGNHTPQPATRGPSACASHSSLVSSIEKDLQEIMDSLVLEEPGAAGKKPAATSPLSPMANGGRYLLSPPTSPGAMSVGSSYENTSPAFSPLSSPASSGSCASHSPSGQEPGPSVPPLVPARSSSYHLALQPPQARPSGARSESPRLSRKAGHERPPSPGLRGLLTDSPAATVLAEARRATESPRLGGQLPVVAISLSEYPASGARSQPTSIPGSLKFQPPVPAPRNKIGTLQDRPPSPFREPPGSERVLTTSPSRQLVGRTFSDGLATRTLQPPESPRLGRRGLDSMRELPPLSPSLSRRALSPLPTRTTPDPKLSREVAESPRPRRWGAHGASPEDFSLTLGARGRRTRSPSPTLGESLAPRKGSFSGRLSPAFSLGSLTGASPCQSPCVQRKLSSGDLRVPVTRERKNSITEISDNEDDLLEYHRRQRQERLREQEMERLERQRLETILNLCAEYTRVDGGPEAGELPSIGEATAALALAGRRPSRGFAGASGRSSEEPGVATQRLWESMERSDEENLKEECSSTESTQQEHEDAPSAKLQGEVLALEEERAQVLGRVEQLKVRVKELEQQLQESAREAEMERALLQGEREAERSLLQKEQKAVDQLQEELVALETGIQKERDKEAEALETETKLFEDLEFQQLERESRVEEERELAGQGLLRSKAELLRSIAKRKERLAVLDSQAGQIRAQAVQESERLARDKNASLQLLQKEKEKLTVLERRYHSLTGGRPFPKTTSTLKEYVTLEQLKVMRGTSPMPPAPVPGLPPWASASRDLVPTTCLPPMLPSSSFASITPSPKMEKLLLPAVDLEQWYQELMAGLGTGPAAASPHSSPPPLPAKASHQLQVYRSKMDGEATSPLPRTRSGPLPSSSGSSSSSSQLSVATLGRSPSPKSALLTQNGTGSLPRNLAATLQDIETKRQLALQQKVESLPAEPLPTDDPAGQQVIEEQRRRLAELKQKAAAEAQCQWDALHGAAPFPAGPSGFPPLMHHSILHHLPAGRERGEESEHAYDTLSLESSDSMETSISTGGNSACSPDNMSSASGLDMGKIEEMEKMLKEAHAEKSRLMESREREMELRRQALEEERRRREQVERRLQSESARRQQLVEKEVKMREKQFSQARPLTRYLPIRKEDFDLKTHIESSGHGVDTCLHVVLSSKVCRGYLVKMGGKIKSWKKRWFVFDRLKRTLSYYVDKHETKLKGVIYFQAIEEVYYDHLRSAAKSPNPALTFCVKTHDRLYYMVAPSAEAMRIWMDVIVTGAEGYTQFMN</sequence>
<keyword evidence="10" id="KW-1185">Reference proteome</keyword>
<dbReference type="Gene3D" id="2.60.200.20">
    <property type="match status" value="1"/>
</dbReference>
<evidence type="ECO:0000256" key="1">
    <source>
        <dbReference type="ARBA" id="ARBA00022481"/>
    </source>
</evidence>
<dbReference type="CDD" id="cd14673">
    <property type="entry name" value="PH_PHLDB1_2"/>
    <property type="match status" value="1"/>
</dbReference>
<dbReference type="InterPro" id="IPR000253">
    <property type="entry name" value="FHA_dom"/>
</dbReference>
<feature type="region of interest" description="Disordered" evidence="7">
    <location>
        <begin position="992"/>
        <end position="1075"/>
    </location>
</feature>
<dbReference type="HOGENOM" id="CLU_003180_0_0_1"/>
<evidence type="ECO:0000259" key="8">
    <source>
        <dbReference type="PROSITE" id="PS50003"/>
    </source>
</evidence>
<name>F6RDA2_CALJA</name>
<feature type="compositionally biased region" description="Low complexity" evidence="7">
    <location>
        <begin position="455"/>
        <end position="472"/>
    </location>
</feature>
<accession>F6RDA2</accession>
<feature type="region of interest" description="Disordered" evidence="7">
    <location>
        <begin position="150"/>
        <end position="187"/>
    </location>
</feature>
<evidence type="ECO:0000256" key="6">
    <source>
        <dbReference type="SAM" id="Coils"/>
    </source>
</evidence>
<dbReference type="Proteomes" id="UP000008225">
    <property type="component" value="Chromosome 11"/>
</dbReference>
<evidence type="ECO:0000256" key="2">
    <source>
        <dbReference type="ARBA" id="ARBA00022553"/>
    </source>
</evidence>
<dbReference type="CDD" id="cd22713">
    <property type="entry name" value="FHA_PHLB1"/>
    <property type="match status" value="1"/>
</dbReference>
<reference evidence="9" key="2">
    <citation type="submission" date="2025-08" db="UniProtKB">
        <authorList>
            <consortium name="Ensembl"/>
        </authorList>
    </citation>
    <scope>IDENTIFICATION</scope>
</reference>
<dbReference type="Pfam" id="PF00169">
    <property type="entry name" value="PH"/>
    <property type="match status" value="1"/>
</dbReference>
<keyword evidence="3 6" id="KW-0175">Coiled coil</keyword>
<dbReference type="InterPro" id="IPR052212">
    <property type="entry name" value="PH-like_domain"/>
</dbReference>
<feature type="compositionally biased region" description="Polar residues" evidence="7">
    <location>
        <begin position="1186"/>
        <end position="1212"/>
    </location>
</feature>
<evidence type="ECO:0000313" key="9">
    <source>
        <dbReference type="Ensembl" id="ENSCJAP00000024940.5"/>
    </source>
</evidence>
<feature type="region of interest" description="Disordered" evidence="7">
    <location>
        <begin position="368"/>
        <end position="534"/>
    </location>
</feature>
<dbReference type="SUPFAM" id="SSF50729">
    <property type="entry name" value="PH domain-like"/>
    <property type="match status" value="1"/>
</dbReference>
<dbReference type="PANTHER" id="PTHR12156:SF23">
    <property type="entry name" value="PLECKSTRIN HOMOLOGY-LIKE DOMAIN FAMILY B MEMBER 1"/>
    <property type="match status" value="1"/>
</dbReference>
<feature type="compositionally biased region" description="Basic and acidic residues" evidence="7">
    <location>
        <begin position="678"/>
        <end position="690"/>
    </location>
</feature>
<dbReference type="GO" id="GO:0045180">
    <property type="term" value="C:basal cortex"/>
    <property type="evidence" value="ECO:0007669"/>
    <property type="project" value="TreeGrafter"/>
</dbReference>
<reference evidence="9" key="3">
    <citation type="submission" date="2025-09" db="UniProtKB">
        <authorList>
            <consortium name="Ensembl"/>
        </authorList>
    </citation>
    <scope>IDENTIFICATION</scope>
</reference>
<feature type="compositionally biased region" description="Basic and acidic residues" evidence="7">
    <location>
        <begin position="308"/>
        <end position="321"/>
    </location>
</feature>
<dbReference type="Ensembl" id="ENSCJAT00000026366.5">
    <property type="protein sequence ID" value="ENSCJAP00000024940.5"/>
    <property type="gene ID" value="ENSCJAG00000013463.5"/>
</dbReference>
<evidence type="ECO:0000256" key="7">
    <source>
        <dbReference type="SAM" id="MobiDB-lite"/>
    </source>
</evidence>
<dbReference type="GeneTree" id="ENSGT00940000155231"/>
<keyword evidence="2" id="KW-0597">Phosphoprotein</keyword>
<dbReference type="FunFam" id="2.60.200.20:FF:000004">
    <property type="entry name" value="pleckstrin homology-like domain family B member 1 isoform X1"/>
    <property type="match status" value="1"/>
</dbReference>
<dbReference type="PANTHER" id="PTHR12156">
    <property type="entry name" value="PLECKSTRIN HOMOLOGY-LIKE DOMAIN, FAMILY B, MEMBER 3"/>
    <property type="match status" value="1"/>
</dbReference>
<dbReference type="InterPro" id="IPR037810">
    <property type="entry name" value="PHLDB1/2/3_PH"/>
</dbReference>
<keyword evidence="1" id="KW-0488">Methylation</keyword>
<evidence type="ECO:0000256" key="3">
    <source>
        <dbReference type="ARBA" id="ARBA00023054"/>
    </source>
</evidence>
<protein>
    <recommendedName>
        <fullName evidence="4">Pleckstrin homology-like domain family B member 1</fullName>
    </recommendedName>
    <alternativeName>
        <fullName evidence="5">Protein LL5-alpha</fullName>
    </alternativeName>
</protein>
<evidence type="ECO:0000256" key="4">
    <source>
        <dbReference type="ARBA" id="ARBA00069090"/>
    </source>
</evidence>
<dbReference type="FunFam" id="2.30.29.30:FF:000006">
    <property type="entry name" value="Pleckstrin homology like domain family B member 1"/>
    <property type="match status" value="1"/>
</dbReference>
<dbReference type="SMART" id="SM00233">
    <property type="entry name" value="PH"/>
    <property type="match status" value="1"/>
</dbReference>
<dbReference type="Gene3D" id="2.30.29.30">
    <property type="entry name" value="Pleckstrin-homology domain (PH domain)/Phosphotyrosine-binding domain (PTB)"/>
    <property type="match status" value="1"/>
</dbReference>
<dbReference type="Bgee" id="ENSCJAG00000013463">
    <property type="expression patterns" value="Expressed in ovary and 6 other cell types or tissues"/>
</dbReference>
<feature type="coiled-coil region" evidence="6">
    <location>
        <begin position="1219"/>
        <end position="1278"/>
    </location>
</feature>
<proteinExistence type="predicted"/>
<evidence type="ECO:0000256" key="5">
    <source>
        <dbReference type="ARBA" id="ARBA00077655"/>
    </source>
</evidence>
<dbReference type="InterPro" id="IPR008984">
    <property type="entry name" value="SMAD_FHA_dom_sf"/>
</dbReference>
<dbReference type="GO" id="GO:0070507">
    <property type="term" value="P:regulation of microtubule cytoskeleton organization"/>
    <property type="evidence" value="ECO:0007669"/>
    <property type="project" value="TreeGrafter"/>
</dbReference>
<reference evidence="9" key="1">
    <citation type="submission" date="2009-03" db="EMBL/GenBank/DDBJ databases">
        <authorList>
            <person name="Warren W."/>
            <person name="Ye L."/>
            <person name="Minx P."/>
            <person name="Worley K."/>
            <person name="Gibbs R."/>
            <person name="Wilson R.K."/>
        </authorList>
    </citation>
    <scope>NUCLEOTIDE SEQUENCE [LARGE SCALE GENOMIC DNA]</scope>
</reference>
<feature type="compositionally biased region" description="Low complexity" evidence="7">
    <location>
        <begin position="1027"/>
        <end position="1048"/>
    </location>
</feature>
<feature type="region of interest" description="Disordered" evidence="7">
    <location>
        <begin position="1186"/>
        <end position="1213"/>
    </location>
</feature>
<feature type="compositionally biased region" description="Low complexity" evidence="7">
    <location>
        <begin position="251"/>
        <end position="272"/>
    </location>
</feature>